<reference evidence="1 2" key="1">
    <citation type="journal article" date="2012" name="Stand. Genomic Sci.">
        <title>Complete genome sequencing and analysis of Saprospira grandis str. Lewin, a predatory marine bacterium.</title>
        <authorList>
            <person name="Saw J.H."/>
            <person name="Yuryev A."/>
            <person name="Kanbe M."/>
            <person name="Hou S."/>
            <person name="Young A.G."/>
            <person name="Aizawa S."/>
            <person name="Alam M."/>
        </authorList>
    </citation>
    <scope>NUCLEOTIDE SEQUENCE [LARGE SCALE GENOMIC DNA]</scope>
    <source>
        <strain evidence="1 2">Lewin</strain>
    </source>
</reference>
<name>H6LA19_SAPGL</name>
<sequence length="37" mass="4188">MLLIINQKGPGGALIGLKNTSFRLVMDRKPLFYIKKL</sequence>
<dbReference type="EMBL" id="CP002831">
    <property type="protein sequence ID" value="AFC25487.1"/>
    <property type="molecule type" value="Genomic_DNA"/>
</dbReference>
<dbReference type="STRING" id="984262.SGRA_2759"/>
<gene>
    <name evidence="1" type="ordered locus">SGRA_2759</name>
</gene>
<dbReference type="KEGG" id="sgn:SGRA_2759"/>
<proteinExistence type="predicted"/>
<dbReference type="Proteomes" id="UP000007519">
    <property type="component" value="Chromosome"/>
</dbReference>
<evidence type="ECO:0000313" key="2">
    <source>
        <dbReference type="Proteomes" id="UP000007519"/>
    </source>
</evidence>
<accession>H6LA19</accession>
<protein>
    <submittedName>
        <fullName evidence="1">Uncharacterized protein</fullName>
    </submittedName>
</protein>
<organism evidence="1 2">
    <name type="scientific">Saprospira grandis (strain Lewin)</name>
    <dbReference type="NCBI Taxonomy" id="984262"/>
    <lineage>
        <taxon>Bacteria</taxon>
        <taxon>Pseudomonadati</taxon>
        <taxon>Bacteroidota</taxon>
        <taxon>Saprospiria</taxon>
        <taxon>Saprospirales</taxon>
        <taxon>Saprospiraceae</taxon>
        <taxon>Saprospira</taxon>
    </lineage>
</organism>
<dbReference type="AlphaFoldDB" id="H6LA19"/>
<dbReference type="HOGENOM" id="CLU_3348508_0_0_10"/>
<keyword evidence="2" id="KW-1185">Reference proteome</keyword>
<evidence type="ECO:0000313" key="1">
    <source>
        <dbReference type="EMBL" id="AFC25487.1"/>
    </source>
</evidence>